<feature type="chain" id="PRO_5003117508" description="Rubredoxin-like domain-containing protein" evidence="2">
    <location>
        <begin position="26"/>
        <end position="465"/>
    </location>
</feature>
<dbReference type="InParanoid" id="D8LRN9"/>
<dbReference type="Proteomes" id="UP000002630">
    <property type="component" value="Linkage Group LG26"/>
</dbReference>
<evidence type="ECO:0000256" key="1">
    <source>
        <dbReference type="SAM" id="MobiDB-lite"/>
    </source>
</evidence>
<evidence type="ECO:0000259" key="3">
    <source>
        <dbReference type="PROSITE" id="PS50903"/>
    </source>
</evidence>
<evidence type="ECO:0000313" key="5">
    <source>
        <dbReference type="Proteomes" id="UP000002630"/>
    </source>
</evidence>
<proteinExistence type="predicted"/>
<dbReference type="OrthoDB" id="194772at2759"/>
<gene>
    <name evidence="4" type="ORF">Esi_0069_0074</name>
</gene>
<feature type="signal peptide" evidence="2">
    <location>
        <begin position="1"/>
        <end position="25"/>
    </location>
</feature>
<dbReference type="GO" id="GO:0005506">
    <property type="term" value="F:iron ion binding"/>
    <property type="evidence" value="ECO:0007669"/>
    <property type="project" value="InterPro"/>
</dbReference>
<protein>
    <recommendedName>
        <fullName evidence="3">Rubredoxin-like domain-containing protein</fullName>
    </recommendedName>
</protein>
<dbReference type="SUPFAM" id="SSF57802">
    <property type="entry name" value="Rubredoxin-like"/>
    <property type="match status" value="1"/>
</dbReference>
<feature type="domain" description="Rubredoxin-like" evidence="3">
    <location>
        <begin position="418"/>
        <end position="460"/>
    </location>
</feature>
<dbReference type="InterPro" id="IPR024934">
    <property type="entry name" value="Rubredoxin-like_dom"/>
</dbReference>
<dbReference type="CDD" id="cd00350">
    <property type="entry name" value="rubredoxin_like"/>
    <property type="match status" value="1"/>
</dbReference>
<dbReference type="EMBL" id="FN649751">
    <property type="protein sequence ID" value="CBN77800.1"/>
    <property type="molecule type" value="Genomic_DNA"/>
</dbReference>
<dbReference type="eggNOG" id="ENOG502S947">
    <property type="taxonomic scope" value="Eukaryota"/>
</dbReference>
<dbReference type="Gene3D" id="2.20.28.10">
    <property type="match status" value="1"/>
</dbReference>
<keyword evidence="2" id="KW-0732">Signal</keyword>
<dbReference type="PROSITE" id="PS50903">
    <property type="entry name" value="RUBREDOXIN_LIKE"/>
    <property type="match status" value="1"/>
</dbReference>
<reference evidence="4 5" key="1">
    <citation type="journal article" date="2010" name="Nature">
        <title>The Ectocarpus genome and the independent evolution of multicellularity in brown algae.</title>
        <authorList>
            <person name="Cock J.M."/>
            <person name="Sterck L."/>
            <person name="Rouze P."/>
            <person name="Scornet D."/>
            <person name="Allen A.E."/>
            <person name="Amoutzias G."/>
            <person name="Anthouard V."/>
            <person name="Artiguenave F."/>
            <person name="Aury J.M."/>
            <person name="Badger J.H."/>
            <person name="Beszteri B."/>
            <person name="Billiau K."/>
            <person name="Bonnet E."/>
            <person name="Bothwell J.H."/>
            <person name="Bowler C."/>
            <person name="Boyen C."/>
            <person name="Brownlee C."/>
            <person name="Carrano C.J."/>
            <person name="Charrier B."/>
            <person name="Cho G.Y."/>
            <person name="Coelho S.M."/>
            <person name="Collen J."/>
            <person name="Corre E."/>
            <person name="Da Silva C."/>
            <person name="Delage L."/>
            <person name="Delaroque N."/>
            <person name="Dittami S.M."/>
            <person name="Doulbeau S."/>
            <person name="Elias M."/>
            <person name="Farnham G."/>
            <person name="Gachon C.M."/>
            <person name="Gschloessl B."/>
            <person name="Heesch S."/>
            <person name="Jabbari K."/>
            <person name="Jubin C."/>
            <person name="Kawai H."/>
            <person name="Kimura K."/>
            <person name="Kloareg B."/>
            <person name="Kupper F.C."/>
            <person name="Lang D."/>
            <person name="Le Bail A."/>
            <person name="Leblanc C."/>
            <person name="Lerouge P."/>
            <person name="Lohr M."/>
            <person name="Lopez P.J."/>
            <person name="Martens C."/>
            <person name="Maumus F."/>
            <person name="Michel G."/>
            <person name="Miranda-Saavedra D."/>
            <person name="Morales J."/>
            <person name="Moreau H."/>
            <person name="Motomura T."/>
            <person name="Nagasato C."/>
            <person name="Napoli C.A."/>
            <person name="Nelson D.R."/>
            <person name="Nyvall-Collen P."/>
            <person name="Peters A.F."/>
            <person name="Pommier C."/>
            <person name="Potin P."/>
            <person name="Poulain J."/>
            <person name="Quesneville H."/>
            <person name="Read B."/>
            <person name="Rensing S.A."/>
            <person name="Ritter A."/>
            <person name="Rousvoal S."/>
            <person name="Samanta M."/>
            <person name="Samson G."/>
            <person name="Schroeder D.C."/>
            <person name="Segurens B."/>
            <person name="Strittmatter M."/>
            <person name="Tonon T."/>
            <person name="Tregear J.W."/>
            <person name="Valentin K."/>
            <person name="von Dassow P."/>
            <person name="Yamagishi T."/>
            <person name="Van de Peer Y."/>
            <person name="Wincker P."/>
        </authorList>
    </citation>
    <scope>NUCLEOTIDE SEQUENCE [LARGE SCALE GENOMIC DNA]</scope>
    <source>
        <strain evidence="5">Ec32 / CCAP1310/4</strain>
    </source>
</reference>
<keyword evidence="5" id="KW-1185">Reference proteome</keyword>
<accession>D8LRN9</accession>
<feature type="compositionally biased region" description="Basic and acidic residues" evidence="1">
    <location>
        <begin position="399"/>
        <end position="409"/>
    </location>
</feature>
<evidence type="ECO:0000256" key="2">
    <source>
        <dbReference type="SAM" id="SignalP"/>
    </source>
</evidence>
<sequence length="465" mass="49870">MARGMMRRQAAVGVVALALSGGGSSASAFVLGPSKGGLRSKAPRTPAVRPLQMAGGGPRGRSGGAPVRIEGADGSRVVVASAMPVQGIPQQQSMSVDGDGYDDSEMVEGAIGAASGMQQEDYQGFTGGQERRTNQVVDPNSREATLTRKNKLLFGGLVVATVTAGVWVTGTAFVNRQTDLVEAFADEMTYHIGDEKEMELCIKEYKGKLGPAMYREAMFKECMLAVGRKKAVTLETVRSIKFIFKQFRLSPLKGVKLVVAATRRTDRSQSNVRSKLLFLGGLVAEGDIKAQEALEPLRQNVQSSFPVDGANMLKIKERDMAESALRAAISDVPEGEMLESGWEELGMDDQWAARVATDMVDNDDPAGGLDFYKTGGPPTGDAESDPEAAKALAAMEEDMAAKKTEPQDEKEPEAEGTAKAYECTVCGYKMFVAKGREFKFFGDDFKCPECGAGKNKFLESSMDDD</sequence>
<name>D8LRN9_ECTSI</name>
<dbReference type="AlphaFoldDB" id="D8LRN9"/>
<feature type="region of interest" description="Disordered" evidence="1">
    <location>
        <begin position="397"/>
        <end position="417"/>
    </location>
</feature>
<evidence type="ECO:0000313" key="4">
    <source>
        <dbReference type="EMBL" id="CBN77800.1"/>
    </source>
</evidence>
<organism evidence="4 5">
    <name type="scientific">Ectocarpus siliculosus</name>
    <name type="common">Brown alga</name>
    <name type="synonym">Conferva siliculosa</name>
    <dbReference type="NCBI Taxonomy" id="2880"/>
    <lineage>
        <taxon>Eukaryota</taxon>
        <taxon>Sar</taxon>
        <taxon>Stramenopiles</taxon>
        <taxon>Ochrophyta</taxon>
        <taxon>PX clade</taxon>
        <taxon>Phaeophyceae</taxon>
        <taxon>Ectocarpales</taxon>
        <taxon>Ectocarpaceae</taxon>
        <taxon>Ectocarpus</taxon>
    </lineage>
</organism>
<dbReference type="EMBL" id="FN648916">
    <property type="protein sequence ID" value="CBN77800.1"/>
    <property type="molecule type" value="Genomic_DNA"/>
</dbReference>